<keyword evidence="2" id="KW-1185">Reference proteome</keyword>
<dbReference type="Proteomes" id="UP001057402">
    <property type="component" value="Chromosome 3"/>
</dbReference>
<name>A0ACB9RY74_9MYRT</name>
<sequence>MKNAKGAFVGRLFSKDKTKNSNNNGRSDLTRLQVADLNDPDSSTSTGSPRAIFDNSNYDGGSPLNSPTTSPTQPYAPSSPFNKSPWSLHAPSLQLDETGLTGSGNVLIGSLLREQGHIYSLASSGDLLYTGSDSKNIRVWKNHQEFAGFKCHSGLVKAIVISGEKIFTGHQDGKIRVWRLSNKNGNVYRRVGTLPTMRDYIKSSLKPGNYVEVKRRKNAIWIKHIDTISCLGFSEDQKILYSSSWDKTFKVWRVSDFRCLESVIAHDDAVNAIVAGFDCLVLTGSADGTVKVWKREHNGRGTKHTILQTLLKQECAVTALAIDKEETVVYSGSSEGAINFWNRDKHLSHGGVLRAHKFGVLSLITAGRLILSGSADATICVWRREERDHLCLSVLRGHSGPVKCLAVEKEKDTGTATSPEETWWIVYSGSLDKSVKMWRVSEQSQPLSRLYEQQGGTNEVSEMPTSLPYAPSFSDFNPRAIPKTE</sequence>
<comment type="caution">
    <text evidence="1">The sequence shown here is derived from an EMBL/GenBank/DDBJ whole genome shotgun (WGS) entry which is preliminary data.</text>
</comment>
<evidence type="ECO:0000313" key="2">
    <source>
        <dbReference type="Proteomes" id="UP001057402"/>
    </source>
</evidence>
<evidence type="ECO:0000313" key="1">
    <source>
        <dbReference type="EMBL" id="KAI4383387.1"/>
    </source>
</evidence>
<gene>
    <name evidence="1" type="ORF">MLD38_009229</name>
</gene>
<accession>A0ACB9RY74</accession>
<proteinExistence type="predicted"/>
<protein>
    <submittedName>
        <fullName evidence="1">Uncharacterized protein</fullName>
    </submittedName>
</protein>
<organism evidence="1 2">
    <name type="scientific">Melastoma candidum</name>
    <dbReference type="NCBI Taxonomy" id="119954"/>
    <lineage>
        <taxon>Eukaryota</taxon>
        <taxon>Viridiplantae</taxon>
        <taxon>Streptophyta</taxon>
        <taxon>Embryophyta</taxon>
        <taxon>Tracheophyta</taxon>
        <taxon>Spermatophyta</taxon>
        <taxon>Magnoliopsida</taxon>
        <taxon>eudicotyledons</taxon>
        <taxon>Gunneridae</taxon>
        <taxon>Pentapetalae</taxon>
        <taxon>rosids</taxon>
        <taxon>malvids</taxon>
        <taxon>Myrtales</taxon>
        <taxon>Melastomataceae</taxon>
        <taxon>Melastomatoideae</taxon>
        <taxon>Melastomateae</taxon>
        <taxon>Melastoma</taxon>
    </lineage>
</organism>
<reference evidence="2" key="1">
    <citation type="journal article" date="2023" name="Front. Plant Sci.">
        <title>Chromosomal-level genome assembly of Melastoma candidum provides insights into trichome evolution.</title>
        <authorList>
            <person name="Zhong Y."/>
            <person name="Wu W."/>
            <person name="Sun C."/>
            <person name="Zou P."/>
            <person name="Liu Y."/>
            <person name="Dai S."/>
            <person name="Zhou R."/>
        </authorList>
    </citation>
    <scope>NUCLEOTIDE SEQUENCE [LARGE SCALE GENOMIC DNA]</scope>
</reference>
<dbReference type="EMBL" id="CM042882">
    <property type="protein sequence ID" value="KAI4383387.1"/>
    <property type="molecule type" value="Genomic_DNA"/>
</dbReference>